<dbReference type="SUPFAM" id="SSF82171">
    <property type="entry name" value="DPP6 N-terminal domain-like"/>
    <property type="match status" value="1"/>
</dbReference>
<dbReference type="Pfam" id="PF07676">
    <property type="entry name" value="PD40"/>
    <property type="match status" value="1"/>
</dbReference>
<dbReference type="Proteomes" id="UP000256661">
    <property type="component" value="Unassembled WGS sequence"/>
</dbReference>
<dbReference type="InterPro" id="IPR011659">
    <property type="entry name" value="WD40"/>
</dbReference>
<dbReference type="InterPro" id="IPR011042">
    <property type="entry name" value="6-blade_b-propeller_TolB-like"/>
</dbReference>
<organism evidence="1 2">
    <name type="scientific">Thermomonospora umbrina</name>
    <dbReference type="NCBI Taxonomy" id="111806"/>
    <lineage>
        <taxon>Bacteria</taxon>
        <taxon>Bacillati</taxon>
        <taxon>Actinomycetota</taxon>
        <taxon>Actinomycetes</taxon>
        <taxon>Streptosporangiales</taxon>
        <taxon>Thermomonosporaceae</taxon>
        <taxon>Thermomonospora</taxon>
    </lineage>
</organism>
<protein>
    <submittedName>
        <fullName evidence="1">WD40 repeat protein</fullName>
    </submittedName>
</protein>
<evidence type="ECO:0000313" key="1">
    <source>
        <dbReference type="EMBL" id="REE99334.1"/>
    </source>
</evidence>
<dbReference type="EMBL" id="QTTT01000001">
    <property type="protein sequence ID" value="REE99334.1"/>
    <property type="molecule type" value="Genomic_DNA"/>
</dbReference>
<accession>A0A3D9T3J6</accession>
<gene>
    <name evidence="1" type="ORF">DFJ69_4843</name>
</gene>
<name>A0A3D9T3J6_9ACTN</name>
<keyword evidence="2" id="KW-1185">Reference proteome</keyword>
<dbReference type="RefSeq" id="WP_116024654.1">
    <property type="nucleotide sequence ID" value="NZ_QTTT01000001.1"/>
</dbReference>
<sequence>MRDRVVAAVIGCALLTGIAVEYTVRAAHRGRGPAASAGSSFDLRAGRLVVRDMTPGPGRGRISAVAGSTRTSVGPRCVRFHAAAGTGVCLNTDPGPIPRTYAAVLDRTLREARRVPLPGVPSRARVSASGRMIAWTVFVQGDSYTSASFSTRTGILDTRTGRTRTNIEDIPLTLDGHRHTSPDVNYWGVTFARDDTRFYATVSTKGRTHLVEGDYARWTARTLRENAECPSLAPDGRRLVYKKRVSADPADPWRLYVLDLRTMRETRLAERRTVDDQAAWLDDRTVMYARPRGAGGSDVWAVPADGSGAPRILVPDAASPVLLR</sequence>
<dbReference type="OrthoDB" id="9808778at2"/>
<evidence type="ECO:0000313" key="2">
    <source>
        <dbReference type="Proteomes" id="UP000256661"/>
    </source>
</evidence>
<reference evidence="1 2" key="1">
    <citation type="submission" date="2018-08" db="EMBL/GenBank/DDBJ databases">
        <title>Sequencing the genomes of 1000 actinobacteria strains.</title>
        <authorList>
            <person name="Klenk H.-P."/>
        </authorList>
    </citation>
    <scope>NUCLEOTIDE SEQUENCE [LARGE SCALE GENOMIC DNA]</scope>
    <source>
        <strain evidence="1 2">DSM 43927</strain>
    </source>
</reference>
<proteinExistence type="predicted"/>
<dbReference type="Gene3D" id="2.120.10.30">
    <property type="entry name" value="TolB, C-terminal domain"/>
    <property type="match status" value="1"/>
</dbReference>
<dbReference type="AlphaFoldDB" id="A0A3D9T3J6"/>
<comment type="caution">
    <text evidence="1">The sequence shown here is derived from an EMBL/GenBank/DDBJ whole genome shotgun (WGS) entry which is preliminary data.</text>
</comment>